<evidence type="ECO:0000313" key="2">
    <source>
        <dbReference type="Proteomes" id="UP000198942"/>
    </source>
</evidence>
<sequence>MSLRAQRGNRTEAWPLCIACDCFVVPPRNDMAFLTNIVREIAPLKVDYPTFTASGNLSINPGSGIFFCQVSFSENLLTPG</sequence>
<proteinExistence type="predicted"/>
<evidence type="ECO:0000313" key="1">
    <source>
        <dbReference type="EMBL" id="SEN18944.1"/>
    </source>
</evidence>
<dbReference type="Proteomes" id="UP000198942">
    <property type="component" value="Unassembled WGS sequence"/>
</dbReference>
<dbReference type="EMBL" id="FOCL01000002">
    <property type="protein sequence ID" value="SEN18944.1"/>
    <property type="molecule type" value="Genomic_DNA"/>
</dbReference>
<organism evidence="1 2">
    <name type="scientific">Mucilaginibacter gossypiicola</name>
    <dbReference type="NCBI Taxonomy" id="551995"/>
    <lineage>
        <taxon>Bacteria</taxon>
        <taxon>Pseudomonadati</taxon>
        <taxon>Bacteroidota</taxon>
        <taxon>Sphingobacteriia</taxon>
        <taxon>Sphingobacteriales</taxon>
        <taxon>Sphingobacteriaceae</taxon>
        <taxon>Mucilaginibacter</taxon>
    </lineage>
</organism>
<reference evidence="2" key="1">
    <citation type="submission" date="2016-10" db="EMBL/GenBank/DDBJ databases">
        <authorList>
            <person name="Varghese N."/>
            <person name="Submissions S."/>
        </authorList>
    </citation>
    <scope>NUCLEOTIDE SEQUENCE [LARGE SCALE GENOMIC DNA]</scope>
    <source>
        <strain evidence="2">Gh-48</strain>
    </source>
</reference>
<dbReference type="AlphaFoldDB" id="A0A1H8EIJ5"/>
<protein>
    <submittedName>
        <fullName evidence="1">Uncharacterized protein</fullName>
    </submittedName>
</protein>
<gene>
    <name evidence="1" type="ORF">SAMN05192574_102718</name>
</gene>
<name>A0A1H8EIJ5_9SPHI</name>
<accession>A0A1H8EIJ5</accession>
<keyword evidence="2" id="KW-1185">Reference proteome</keyword>